<dbReference type="PROSITE" id="PS50082">
    <property type="entry name" value="WD_REPEATS_2"/>
    <property type="match status" value="4"/>
</dbReference>
<comment type="subcellular location">
    <subcellularLocation>
        <location evidence="6">Nucleus</location>
        <location evidence="6">Nucleolus</location>
    </subcellularLocation>
    <subcellularLocation>
        <location evidence="6">Nucleus</location>
        <location evidence="6">Nucleoplasm</location>
    </subcellularLocation>
</comment>
<dbReference type="GO" id="GO:0043021">
    <property type="term" value="F:ribonucleoprotein complex binding"/>
    <property type="evidence" value="ECO:0007669"/>
    <property type="project" value="UniProtKB-UniRule"/>
</dbReference>
<dbReference type="InterPro" id="IPR019775">
    <property type="entry name" value="WD40_repeat_CS"/>
</dbReference>
<reference evidence="10" key="1">
    <citation type="journal article" date="2019" name="Environ. Microbiol.">
        <title>Fungal ecological strategies reflected in gene transcription - a case study of two litter decomposers.</title>
        <authorList>
            <person name="Barbi F."/>
            <person name="Kohler A."/>
            <person name="Barry K."/>
            <person name="Baskaran P."/>
            <person name="Daum C."/>
            <person name="Fauchery L."/>
            <person name="Ihrmark K."/>
            <person name="Kuo A."/>
            <person name="LaButti K."/>
            <person name="Lipzen A."/>
            <person name="Morin E."/>
            <person name="Grigoriev I.V."/>
            <person name="Henrissat B."/>
            <person name="Lindahl B."/>
            <person name="Martin F."/>
        </authorList>
    </citation>
    <scope>NUCLEOTIDE SEQUENCE</scope>
    <source>
        <strain evidence="10">JB14</strain>
    </source>
</reference>
<feature type="repeat" description="WD" evidence="7">
    <location>
        <begin position="202"/>
        <end position="234"/>
    </location>
</feature>
<feature type="repeat" description="WD" evidence="7">
    <location>
        <begin position="279"/>
        <end position="322"/>
    </location>
</feature>
<evidence type="ECO:0000256" key="8">
    <source>
        <dbReference type="SAM" id="MobiDB-lite"/>
    </source>
</evidence>
<keyword evidence="5 6" id="KW-0539">Nucleus</keyword>
<keyword evidence="3 7" id="KW-0853">WD repeat</keyword>
<gene>
    <name evidence="6" type="primary">YTM1</name>
    <name evidence="10" type="ORF">BT96DRAFT_520686</name>
</gene>
<organism evidence="10 11">
    <name type="scientific">Gymnopus androsaceus JB14</name>
    <dbReference type="NCBI Taxonomy" id="1447944"/>
    <lineage>
        <taxon>Eukaryota</taxon>
        <taxon>Fungi</taxon>
        <taxon>Dikarya</taxon>
        <taxon>Basidiomycota</taxon>
        <taxon>Agaricomycotina</taxon>
        <taxon>Agaricomycetes</taxon>
        <taxon>Agaricomycetidae</taxon>
        <taxon>Agaricales</taxon>
        <taxon>Marasmiineae</taxon>
        <taxon>Omphalotaceae</taxon>
        <taxon>Gymnopus</taxon>
    </lineage>
</organism>
<evidence type="ECO:0000313" key="10">
    <source>
        <dbReference type="EMBL" id="KAE9402814.1"/>
    </source>
</evidence>
<dbReference type="SMART" id="SM00320">
    <property type="entry name" value="WD40"/>
    <property type="match status" value="6"/>
</dbReference>
<evidence type="ECO:0000256" key="2">
    <source>
        <dbReference type="ARBA" id="ARBA00022552"/>
    </source>
</evidence>
<dbReference type="PROSITE" id="PS50294">
    <property type="entry name" value="WD_REPEATS_REGION"/>
    <property type="match status" value="1"/>
</dbReference>
<dbReference type="PANTHER" id="PTHR19855">
    <property type="entry name" value="WD40 REPEAT PROTEIN 12, 37"/>
    <property type="match status" value="1"/>
</dbReference>
<comment type="function">
    <text evidence="6">Component of the NOP7 complex, which is required for maturation of the 25S and 5.8S ribosomal RNAs and formation of the 60S ribosome.</text>
</comment>
<dbReference type="GO" id="GO:0000463">
    <property type="term" value="P:maturation of LSU-rRNA from tricistronic rRNA transcript (SSU-rRNA, 5.8S rRNA, LSU-rRNA)"/>
    <property type="evidence" value="ECO:0007669"/>
    <property type="project" value="UniProtKB-UniRule"/>
</dbReference>
<name>A0A6A4I1Q2_9AGAR</name>
<evidence type="ECO:0000256" key="4">
    <source>
        <dbReference type="ARBA" id="ARBA00022737"/>
    </source>
</evidence>
<evidence type="ECO:0000256" key="7">
    <source>
        <dbReference type="PROSITE-ProRule" id="PRU00221"/>
    </source>
</evidence>
<evidence type="ECO:0000259" key="9">
    <source>
        <dbReference type="Pfam" id="PF08154"/>
    </source>
</evidence>
<dbReference type="InterPro" id="IPR015943">
    <property type="entry name" value="WD40/YVTN_repeat-like_dom_sf"/>
</dbReference>
<feature type="repeat" description="WD" evidence="7">
    <location>
        <begin position="323"/>
        <end position="364"/>
    </location>
</feature>
<dbReference type="HAMAP" id="MF_03029">
    <property type="entry name" value="WDR12"/>
    <property type="match status" value="1"/>
</dbReference>
<dbReference type="EMBL" id="ML769431">
    <property type="protein sequence ID" value="KAE9402814.1"/>
    <property type="molecule type" value="Genomic_DNA"/>
</dbReference>
<dbReference type="PROSITE" id="PS00678">
    <property type="entry name" value="WD_REPEATS_1"/>
    <property type="match status" value="2"/>
</dbReference>
<dbReference type="SUPFAM" id="SSF50978">
    <property type="entry name" value="WD40 repeat-like"/>
    <property type="match status" value="1"/>
</dbReference>
<evidence type="ECO:0000256" key="5">
    <source>
        <dbReference type="ARBA" id="ARBA00023242"/>
    </source>
</evidence>
<keyword evidence="4" id="KW-0677">Repeat</keyword>
<dbReference type="InterPro" id="IPR036322">
    <property type="entry name" value="WD40_repeat_dom_sf"/>
</dbReference>
<dbReference type="GO" id="GO:0000466">
    <property type="term" value="P:maturation of 5.8S rRNA from tricistronic rRNA transcript (SSU-rRNA, 5.8S rRNA, LSU-rRNA)"/>
    <property type="evidence" value="ECO:0007669"/>
    <property type="project" value="UniProtKB-UniRule"/>
</dbReference>
<keyword evidence="2 6" id="KW-0698">rRNA processing</keyword>
<dbReference type="InterPro" id="IPR020472">
    <property type="entry name" value="WD40_PAC1"/>
</dbReference>
<comment type="subunit">
    <text evidence="6">Component of the NOP7 complex, composed of ERB1, NOP7 and YTM1. Within the NOP7 complex ERB1 appears to interact directly with NOP7 and YTM1. The NOP7 complex also associates with the 66S pre-ribosome.</text>
</comment>
<dbReference type="Pfam" id="PF00400">
    <property type="entry name" value="WD40"/>
    <property type="match status" value="5"/>
</dbReference>
<dbReference type="InterPro" id="IPR028599">
    <property type="entry name" value="WDR12/Ytm1"/>
</dbReference>
<feature type="repeat" description="WD" evidence="7">
    <location>
        <begin position="371"/>
        <end position="412"/>
    </location>
</feature>
<keyword evidence="1 6" id="KW-0690">Ribosome biogenesis</keyword>
<feature type="region of interest" description="Disordered" evidence="8">
    <location>
        <begin position="240"/>
        <end position="279"/>
    </location>
</feature>
<dbReference type="Pfam" id="PF08154">
    <property type="entry name" value="NLE"/>
    <property type="match status" value="1"/>
</dbReference>
<feature type="domain" description="NLE" evidence="9">
    <location>
        <begin position="15"/>
        <end position="73"/>
    </location>
</feature>
<accession>A0A6A4I1Q2</accession>
<dbReference type="GO" id="GO:0005730">
    <property type="term" value="C:nucleolus"/>
    <property type="evidence" value="ECO:0007669"/>
    <property type="project" value="UniProtKB-SubCell"/>
</dbReference>
<dbReference type="GO" id="GO:0030687">
    <property type="term" value="C:preribosome, large subunit precursor"/>
    <property type="evidence" value="ECO:0007669"/>
    <property type="project" value="UniProtKB-UniRule"/>
</dbReference>
<evidence type="ECO:0000256" key="3">
    <source>
        <dbReference type="ARBA" id="ARBA00022574"/>
    </source>
</evidence>
<dbReference type="AlphaFoldDB" id="A0A6A4I1Q2"/>
<dbReference type="PRINTS" id="PR00320">
    <property type="entry name" value="GPROTEINBRPT"/>
</dbReference>
<proteinExistence type="inferred from homology"/>
<evidence type="ECO:0000313" key="11">
    <source>
        <dbReference type="Proteomes" id="UP000799118"/>
    </source>
</evidence>
<evidence type="ECO:0000256" key="1">
    <source>
        <dbReference type="ARBA" id="ARBA00022517"/>
    </source>
</evidence>
<protein>
    <recommendedName>
        <fullName evidence="6">Ribosome biogenesis protein YTM1</fullName>
    </recommendedName>
</protein>
<keyword evidence="11" id="KW-1185">Reference proteome</keyword>
<dbReference type="Gene3D" id="2.130.10.10">
    <property type="entry name" value="YVTN repeat-like/Quinoprotein amine dehydrogenase"/>
    <property type="match status" value="1"/>
</dbReference>
<evidence type="ECO:0000256" key="6">
    <source>
        <dbReference type="HAMAP-Rule" id="MF_03029"/>
    </source>
</evidence>
<comment type="similarity">
    <text evidence="6">Belongs to the WD repeat WDR12/YTM1 family.</text>
</comment>
<dbReference type="PANTHER" id="PTHR19855:SF11">
    <property type="entry name" value="RIBOSOME BIOGENESIS PROTEIN WDR12"/>
    <property type="match status" value="1"/>
</dbReference>
<dbReference type="InterPro" id="IPR001680">
    <property type="entry name" value="WD40_rpt"/>
</dbReference>
<dbReference type="OrthoDB" id="10251381at2759"/>
<sequence>MASTSTSATAPSCSVIFTTQTPYPLPTQKFMIPTSWKRFHLSQLINKALSLTKPIPFDFLIKGELLRTSLGDYCAENGIGEEETLELEYIESVMPPQKMSDIPHEDWVSSVSCHLPGHFITASYDGYIRFFDYSQKLAFSTLAHTAPITSLCVIPASKSSSDEDKSAHLIATSSHDLSAQITRISLSSDSASSSESKTLAKLHLHTAPVSSIASNSSGTHLLTSSWDTLIGLWDTAVPSSDEVPEAPINERERKKRRKLNGGTNDSAEKAKRKAPSMVLKSHTARVSRVVFGNVGNETTAYSCGLDSTVRLWDIENGVCTHTITSSEKPFLDIALNSDGNTALAASTDRTVTLYDVRQASSLTSTSTSSGSLPHAATPSCLATGSTPHQVVTGAYDGIVRLWDLRSMKSAITSFKAWEGKKKVLSVDWRRGMVGVGGEGGMEVWKAVEDVRL</sequence>
<dbReference type="Proteomes" id="UP000799118">
    <property type="component" value="Unassembled WGS sequence"/>
</dbReference>
<dbReference type="InterPro" id="IPR012972">
    <property type="entry name" value="NLE"/>
</dbReference>
<dbReference type="GO" id="GO:0005654">
    <property type="term" value="C:nucleoplasm"/>
    <property type="evidence" value="ECO:0007669"/>
    <property type="project" value="UniProtKB-SubCell"/>
</dbReference>